<comment type="caution">
    <text evidence="1">The sequence shown here is derived from an EMBL/GenBank/DDBJ whole genome shotgun (WGS) entry which is preliminary data.</text>
</comment>
<keyword evidence="2" id="KW-1185">Reference proteome</keyword>
<sequence length="129" mass="13517">MTLTPNRDAVRTAAAEARERHATVIARDDASGIGMRMAIEAAEAIVGGTADMTDREIPVEAIYPQVSMAAGHALTAFLMTIARGDVNLAASFLPGLLASVQECALVRLQDGPEAFAQSFAEIQHPAGRA</sequence>
<proteinExistence type="predicted"/>
<organism evidence="1 2">
    <name type="scientific">Methylobacterium radiotolerans</name>
    <dbReference type="NCBI Taxonomy" id="31998"/>
    <lineage>
        <taxon>Bacteria</taxon>
        <taxon>Pseudomonadati</taxon>
        <taxon>Pseudomonadota</taxon>
        <taxon>Alphaproteobacteria</taxon>
        <taxon>Hyphomicrobiales</taxon>
        <taxon>Methylobacteriaceae</taxon>
        <taxon>Methylobacterium</taxon>
    </lineage>
</organism>
<evidence type="ECO:0000313" key="2">
    <source>
        <dbReference type="Proteomes" id="UP001549119"/>
    </source>
</evidence>
<gene>
    <name evidence="1" type="ORF">ABIC20_005958</name>
</gene>
<reference evidence="1 2" key="1">
    <citation type="submission" date="2024-06" db="EMBL/GenBank/DDBJ databases">
        <title>Genomics of switchgrass bacterial isolates.</title>
        <authorList>
            <person name="Shade A."/>
        </authorList>
    </citation>
    <scope>NUCLEOTIDE SEQUENCE [LARGE SCALE GENOMIC DNA]</scope>
    <source>
        <strain evidence="1 2">PvP084</strain>
    </source>
</reference>
<evidence type="ECO:0000313" key="1">
    <source>
        <dbReference type="EMBL" id="MET3868649.1"/>
    </source>
</evidence>
<accession>A0ABV2NQ44</accession>
<dbReference type="RefSeq" id="WP_209650315.1">
    <property type="nucleotide sequence ID" value="NZ_JBEPNV010000001.1"/>
</dbReference>
<protein>
    <submittedName>
        <fullName evidence="1">Uncharacterized protein</fullName>
    </submittedName>
</protein>
<dbReference type="Proteomes" id="UP001549119">
    <property type="component" value="Unassembled WGS sequence"/>
</dbReference>
<dbReference type="EMBL" id="JBEPNW010000002">
    <property type="protein sequence ID" value="MET3868649.1"/>
    <property type="molecule type" value="Genomic_DNA"/>
</dbReference>
<name>A0ABV2NQ44_9HYPH</name>